<dbReference type="Proteomes" id="UP000035721">
    <property type="component" value="Unassembled WGS sequence"/>
</dbReference>
<feature type="compositionally biased region" description="Basic and acidic residues" evidence="1">
    <location>
        <begin position="81"/>
        <end position="106"/>
    </location>
</feature>
<evidence type="ECO:0000313" key="2">
    <source>
        <dbReference type="EMBL" id="CCH80328.1"/>
    </source>
</evidence>
<comment type="caution">
    <text evidence="2">The sequence shown here is derived from an EMBL/GenBank/DDBJ whole genome shotgun (WGS) entry which is preliminary data.</text>
</comment>
<reference evidence="2 3" key="1">
    <citation type="journal article" date="2013" name="ISME J.">
        <title>A metabolic model for members of the genus Tetrasphaera involved in enhanced biological phosphorus removal.</title>
        <authorList>
            <person name="Kristiansen R."/>
            <person name="Nguyen H.T.T."/>
            <person name="Saunders A.M."/>
            <person name="Nielsen J.L."/>
            <person name="Wimmer R."/>
            <person name="Le V.Q."/>
            <person name="McIlroy S.J."/>
            <person name="Petrovski S."/>
            <person name="Seviour R.J."/>
            <person name="Calteau A."/>
            <person name="Nielsen K.L."/>
            <person name="Nielsen P.H."/>
        </authorList>
    </citation>
    <scope>NUCLEOTIDE SEQUENCE [LARGE SCALE GENOMIC DNA]</scope>
    <source>
        <strain evidence="2 3">T1-X7</strain>
    </source>
</reference>
<evidence type="ECO:0000313" key="3">
    <source>
        <dbReference type="Proteomes" id="UP000035721"/>
    </source>
</evidence>
<dbReference type="EMBL" id="CAJB01000423">
    <property type="protein sequence ID" value="CCH80328.1"/>
    <property type="molecule type" value="Genomic_DNA"/>
</dbReference>
<gene>
    <name evidence="2" type="ORF">BN12_880001</name>
</gene>
<dbReference type="STRING" id="1194083.BN12_880001"/>
<sequence>MLRRRRLRAGIAPIACRWDRRTPKAAADTEGRAHLTHDERLTAMALGVRRFSPPAPSGFTAGATGRPSQQNDPPCGGRAASHADRPTAEGRQPKRSALRQEGEAHAVARITGPDDGTCVSPC</sequence>
<feature type="region of interest" description="Disordered" evidence="1">
    <location>
        <begin position="50"/>
        <end position="122"/>
    </location>
</feature>
<proteinExistence type="predicted"/>
<keyword evidence="3" id="KW-1185">Reference proteome</keyword>
<organism evidence="2 3">
    <name type="scientific">Nostocoides japonicum T1-X7</name>
    <dbReference type="NCBI Taxonomy" id="1194083"/>
    <lineage>
        <taxon>Bacteria</taxon>
        <taxon>Bacillati</taxon>
        <taxon>Actinomycetota</taxon>
        <taxon>Actinomycetes</taxon>
        <taxon>Micrococcales</taxon>
        <taxon>Intrasporangiaceae</taxon>
        <taxon>Nostocoides</taxon>
    </lineage>
</organism>
<name>A0A077M1W5_9MICO</name>
<dbReference type="AlphaFoldDB" id="A0A077M1W5"/>
<evidence type="ECO:0000256" key="1">
    <source>
        <dbReference type="SAM" id="MobiDB-lite"/>
    </source>
</evidence>
<protein>
    <submittedName>
        <fullName evidence="2">Uncharacterized protein</fullName>
    </submittedName>
</protein>
<accession>A0A077M1W5</accession>